<evidence type="ECO:0000256" key="1">
    <source>
        <dbReference type="ARBA" id="ARBA00022679"/>
    </source>
</evidence>
<protein>
    <submittedName>
        <fullName evidence="4">Acetyltransferase (GNAT) family protein</fullName>
    </submittedName>
</protein>
<feature type="domain" description="N-acetyltransferase" evidence="3">
    <location>
        <begin position="3"/>
        <end position="154"/>
    </location>
</feature>
<dbReference type="GO" id="GO:0008080">
    <property type="term" value="F:N-acetyltransferase activity"/>
    <property type="evidence" value="ECO:0007669"/>
    <property type="project" value="UniProtKB-ARBA"/>
</dbReference>
<dbReference type="Gene3D" id="3.40.630.30">
    <property type="match status" value="1"/>
</dbReference>
<keyword evidence="2" id="KW-0012">Acyltransferase</keyword>
<keyword evidence="5" id="KW-1185">Reference proteome</keyword>
<dbReference type="Pfam" id="PF00583">
    <property type="entry name" value="Acetyltransf_1"/>
    <property type="match status" value="1"/>
</dbReference>
<dbReference type="PANTHER" id="PTHR10545:SF29">
    <property type="entry name" value="GH14572P-RELATED"/>
    <property type="match status" value="1"/>
</dbReference>
<dbReference type="InterPro" id="IPR051016">
    <property type="entry name" value="Diverse_Substrate_AcTransf"/>
</dbReference>
<proteinExistence type="predicted"/>
<name>A0A222NYQ7_9GAMM</name>
<dbReference type="OrthoDB" id="9805924at2"/>
<dbReference type="KEGG" id="lcd:clem_00750"/>
<dbReference type="InterPro" id="IPR016181">
    <property type="entry name" value="Acyl_CoA_acyltransferase"/>
</dbReference>
<dbReference type="SUPFAM" id="SSF55729">
    <property type="entry name" value="Acyl-CoA N-acyltransferases (Nat)"/>
    <property type="match status" value="1"/>
</dbReference>
<dbReference type="AlphaFoldDB" id="A0A222NYQ7"/>
<dbReference type="Proteomes" id="UP000201728">
    <property type="component" value="Chromosome"/>
</dbReference>
<dbReference type="PROSITE" id="PS51186">
    <property type="entry name" value="GNAT"/>
    <property type="match status" value="1"/>
</dbReference>
<evidence type="ECO:0000313" key="4">
    <source>
        <dbReference type="EMBL" id="ASQ44716.1"/>
    </source>
</evidence>
<dbReference type="CDD" id="cd04301">
    <property type="entry name" value="NAT_SF"/>
    <property type="match status" value="1"/>
</dbReference>
<dbReference type="RefSeq" id="WP_094089856.1">
    <property type="nucleotide sequence ID" value="NZ_CP016397.1"/>
</dbReference>
<sequence length="154" mass="18122">MESSVRCANESDFNDIFTMLMEDLEEQGVLYRFQYSKEKFKDLIFGKNPRATFLILIIDAQSAGFANYSIDYRNFTVNTSANLYVNDLYIKKEYRRRKGATLLFEELKRIARTSDCARIEGVVLADNSEALEFYNFHNCKMISDKLHYMRLELE</sequence>
<accession>A0A222NYQ7</accession>
<dbReference type="InterPro" id="IPR000182">
    <property type="entry name" value="GNAT_dom"/>
</dbReference>
<gene>
    <name evidence="4" type="ORF">clem_00750</name>
</gene>
<dbReference type="PANTHER" id="PTHR10545">
    <property type="entry name" value="DIAMINE N-ACETYLTRANSFERASE"/>
    <property type="match status" value="1"/>
</dbReference>
<dbReference type="EMBL" id="CP016397">
    <property type="protein sequence ID" value="ASQ44716.1"/>
    <property type="molecule type" value="Genomic_DNA"/>
</dbReference>
<organism evidence="4 5">
    <name type="scientific">Legionella clemsonensis</name>
    <dbReference type="NCBI Taxonomy" id="1867846"/>
    <lineage>
        <taxon>Bacteria</taxon>
        <taxon>Pseudomonadati</taxon>
        <taxon>Pseudomonadota</taxon>
        <taxon>Gammaproteobacteria</taxon>
        <taxon>Legionellales</taxon>
        <taxon>Legionellaceae</taxon>
        <taxon>Legionella</taxon>
    </lineage>
</organism>
<evidence type="ECO:0000313" key="5">
    <source>
        <dbReference type="Proteomes" id="UP000201728"/>
    </source>
</evidence>
<evidence type="ECO:0000259" key="3">
    <source>
        <dbReference type="PROSITE" id="PS51186"/>
    </source>
</evidence>
<reference evidence="5" key="1">
    <citation type="submission" date="2016-07" db="EMBL/GenBank/DDBJ databases">
        <authorList>
            <person name="Florea S."/>
            <person name="Webb J.S."/>
            <person name="Jaromczyk J."/>
            <person name="Schardl C.L."/>
        </authorList>
    </citation>
    <scope>NUCLEOTIDE SEQUENCE [LARGE SCALE GENOMIC DNA]</scope>
    <source>
        <strain evidence="5">CDC-D5610</strain>
    </source>
</reference>
<keyword evidence="1 4" id="KW-0808">Transferase</keyword>
<evidence type="ECO:0000256" key="2">
    <source>
        <dbReference type="ARBA" id="ARBA00023315"/>
    </source>
</evidence>